<proteinExistence type="predicted"/>
<name>A0A1H0NNZ1_9BACT</name>
<reference evidence="1 2" key="1">
    <citation type="submission" date="2016-10" db="EMBL/GenBank/DDBJ databases">
        <authorList>
            <person name="de Groot N.N."/>
        </authorList>
    </citation>
    <scope>NUCLEOTIDE SEQUENCE [LARGE SCALE GENOMIC DNA]</scope>
    <source>
        <strain evidence="1 2">DSM 12130</strain>
    </source>
</reference>
<protein>
    <submittedName>
        <fullName evidence="1">Uncharacterized protein</fullName>
    </submittedName>
</protein>
<sequence length="52" mass="6156">MHEIFAERDEAVLQEIMSPHKRSISQLAKEEGVSEKSPLNENCFYEKMWQQC</sequence>
<organism evidence="1 2">
    <name type="scientific">Desulforhopalus singaporensis</name>
    <dbReference type="NCBI Taxonomy" id="91360"/>
    <lineage>
        <taxon>Bacteria</taxon>
        <taxon>Pseudomonadati</taxon>
        <taxon>Thermodesulfobacteriota</taxon>
        <taxon>Desulfobulbia</taxon>
        <taxon>Desulfobulbales</taxon>
        <taxon>Desulfocapsaceae</taxon>
        <taxon>Desulforhopalus</taxon>
    </lineage>
</organism>
<accession>A0A1H0NNZ1</accession>
<dbReference type="Proteomes" id="UP000199073">
    <property type="component" value="Unassembled WGS sequence"/>
</dbReference>
<dbReference type="AlphaFoldDB" id="A0A1H0NNZ1"/>
<dbReference type="EMBL" id="FNJI01000008">
    <property type="protein sequence ID" value="SDO94467.1"/>
    <property type="molecule type" value="Genomic_DNA"/>
</dbReference>
<gene>
    <name evidence="1" type="ORF">SAMN05660330_01386</name>
</gene>
<evidence type="ECO:0000313" key="2">
    <source>
        <dbReference type="Proteomes" id="UP000199073"/>
    </source>
</evidence>
<evidence type="ECO:0000313" key="1">
    <source>
        <dbReference type="EMBL" id="SDO94467.1"/>
    </source>
</evidence>
<keyword evidence="2" id="KW-1185">Reference proteome</keyword>